<name>A0AAP5EC26_9GAMM</name>
<gene>
    <name evidence="2" type="ORF">QE424_000440</name>
</gene>
<feature type="domain" description="ER-bound oxygenase mpaB/mpaB'/Rubber oxygenase catalytic" evidence="1">
    <location>
        <begin position="16"/>
        <end position="228"/>
    </location>
</feature>
<dbReference type="AlphaFoldDB" id="A0AAP5EC26"/>
<evidence type="ECO:0000313" key="3">
    <source>
        <dbReference type="Proteomes" id="UP001226084"/>
    </source>
</evidence>
<dbReference type="EMBL" id="JAUTAS010000001">
    <property type="protein sequence ID" value="MDQ1107281.1"/>
    <property type="molecule type" value="Genomic_DNA"/>
</dbReference>
<dbReference type="InterPro" id="IPR018713">
    <property type="entry name" value="MPAB/Lcp_cat_dom"/>
</dbReference>
<evidence type="ECO:0000259" key="1">
    <source>
        <dbReference type="Pfam" id="PF09995"/>
    </source>
</evidence>
<proteinExistence type="predicted"/>
<dbReference type="RefSeq" id="WP_307106018.1">
    <property type="nucleotide sequence ID" value="NZ_JAUTAS010000001.1"/>
</dbReference>
<dbReference type="PANTHER" id="PTHR36151:SF3">
    <property type="entry name" value="ER-BOUND OXYGENASE MPAB_MPAB'_RUBBER OXYGENASE CATALYTIC DOMAIN-CONTAINING PROTEIN"/>
    <property type="match status" value="1"/>
</dbReference>
<dbReference type="Pfam" id="PF09995">
    <property type="entry name" value="MPAB_Lcp_cat"/>
    <property type="match status" value="1"/>
</dbReference>
<dbReference type="Proteomes" id="UP001226084">
    <property type="component" value="Unassembled WGS sequence"/>
</dbReference>
<evidence type="ECO:0000313" key="2">
    <source>
        <dbReference type="EMBL" id="MDQ1107281.1"/>
    </source>
</evidence>
<sequence>MPNPAPVRLADINIESYIFFGAGAAVAWQLADPGVGRGVARHSQTLRRPFSRLRATMSYIYAVSLGTDEDRATIARHVNRAHVPVQGEGYSAFDRDLQLWVAATLYRGGLEMYELFVGPVPESSREPLYQEAWAFGRTLQVADEQWPPTADAFDAWWESRQLELRVDEEVRAYLHAVLENGAPWYLRPALPLQAFVTRAMLPPHLRQMFALPWTPADEKRWQRFRRWAPRLYWLQPRWLRHLPARYFLRKLRQLGK</sequence>
<comment type="caution">
    <text evidence="2">The sequence shown here is derived from an EMBL/GenBank/DDBJ whole genome shotgun (WGS) entry which is preliminary data.</text>
</comment>
<dbReference type="GO" id="GO:0016491">
    <property type="term" value="F:oxidoreductase activity"/>
    <property type="evidence" value="ECO:0007669"/>
    <property type="project" value="InterPro"/>
</dbReference>
<protein>
    <submittedName>
        <fullName evidence="2">Uncharacterized protein (DUF2236 family)</fullName>
    </submittedName>
</protein>
<reference evidence="2" key="1">
    <citation type="submission" date="2023-07" db="EMBL/GenBank/DDBJ databases">
        <title>Functional and genomic diversity of the sorghum phyllosphere microbiome.</title>
        <authorList>
            <person name="Shade A."/>
        </authorList>
    </citation>
    <scope>NUCLEOTIDE SEQUENCE</scope>
    <source>
        <strain evidence="2">SORGH_AS_0457</strain>
    </source>
</reference>
<dbReference type="PANTHER" id="PTHR36151">
    <property type="entry name" value="BLR2777 PROTEIN"/>
    <property type="match status" value="1"/>
</dbReference>
<organism evidence="2 3">
    <name type="scientific">Stenotrophomonas rhizophila</name>
    <dbReference type="NCBI Taxonomy" id="216778"/>
    <lineage>
        <taxon>Bacteria</taxon>
        <taxon>Pseudomonadati</taxon>
        <taxon>Pseudomonadota</taxon>
        <taxon>Gammaproteobacteria</taxon>
        <taxon>Lysobacterales</taxon>
        <taxon>Lysobacteraceae</taxon>
        <taxon>Stenotrophomonas</taxon>
    </lineage>
</organism>
<accession>A0AAP5EC26</accession>